<evidence type="ECO:0000256" key="4">
    <source>
        <dbReference type="ARBA" id="ARBA00022496"/>
    </source>
</evidence>
<dbReference type="InterPro" id="IPR012910">
    <property type="entry name" value="Plug_dom"/>
</dbReference>
<sequence>MRRFLSKTSVAAIATSLVVFAPGAAFAQSEDETTAEDAENGNVIIVTARSRAEDIQDVPLAITAFGEEDIERRGLQELDDVARFTPGFSFEDFSGGFAQPTIRGQATSRVTALESNVSTFFDGIYIPRSWAVDIGTANLQRVEIVKGPQSARYGRNAFAGAINYVPFKASMDGFISGGLEGTFGSDERRDIGGHLNFSVTDYLAIAGTYEYSSFDGSWENEHPFADLSIPGPSTKGNVGGWENESWSISAAAKPFEGLTIEASYNRFEVENEARASRYFGDSSGGILDPDASTDLTAITNCGALRFGAFSPLVCGELPDPADSVLVDPRSFATQANTGIFRAAATAELTDNIELSYVFGNVKGNVNIGTSGEPDPINCGAIVSFGNNPLFPLCNFQQTPVGDINYDTHEARLTFDNGTIRTSVGGFLSDGTDSVLFTSQNLPPITEGNPVIPVQPPGTAIVFPTQLNILLADEQSRTEVESIFGEFYWTSADGRLTVGAEARYSETEITAQDNRRAITLNDTFKEFTPRFTIDYELNPDVLLFATAARGAKAGGFNVTARQEIDNTFDPEYNWTYELGVKSNLLNGDLVFNASVFYTDWTDIQVNAADEDPDNPDDPNVPNITQNLGNATVYGIEISTRYQATDNLSFDATFSHSEAEYSDDTVDSRFSRGVPGSTAPCDDIVCATDGSIGGNEVERQAPTQASFGAQYDGDFGDGNSYFIRTDASWQSDFFADSGNLGIIPERFLVNAAAGVSIDNFKVRLWARNLFDKKYTSNAFVVLLPFGNTYGQFFGERRTFGVTGSVDF</sequence>
<feature type="signal peptide" evidence="13">
    <location>
        <begin position="1"/>
        <end position="27"/>
    </location>
</feature>
<dbReference type="GO" id="GO:0009279">
    <property type="term" value="C:cell outer membrane"/>
    <property type="evidence" value="ECO:0007669"/>
    <property type="project" value="UniProtKB-SubCell"/>
</dbReference>
<keyword evidence="6" id="KW-0408">Iron</keyword>
<evidence type="ECO:0000256" key="11">
    <source>
        <dbReference type="PROSITE-ProRule" id="PRU01360"/>
    </source>
</evidence>
<dbReference type="GO" id="GO:0006826">
    <property type="term" value="P:iron ion transport"/>
    <property type="evidence" value="ECO:0007669"/>
    <property type="project" value="UniProtKB-KW"/>
</dbReference>
<dbReference type="SUPFAM" id="SSF56935">
    <property type="entry name" value="Porins"/>
    <property type="match status" value="1"/>
</dbReference>
<evidence type="ECO:0000256" key="12">
    <source>
        <dbReference type="RuleBase" id="RU003357"/>
    </source>
</evidence>
<dbReference type="EMBL" id="JABWTA010000001">
    <property type="protein sequence ID" value="NVE93487.1"/>
    <property type="molecule type" value="Genomic_DNA"/>
</dbReference>
<keyword evidence="10 11" id="KW-0998">Cell outer membrane</keyword>
<name>A0A850H2V9_9SPHN</name>
<accession>A0A850H2V9</accession>
<keyword evidence="9 11" id="KW-0472">Membrane</keyword>
<evidence type="ECO:0000256" key="1">
    <source>
        <dbReference type="ARBA" id="ARBA00004571"/>
    </source>
</evidence>
<evidence type="ECO:0000259" key="14">
    <source>
        <dbReference type="Pfam" id="PF00593"/>
    </source>
</evidence>
<keyword evidence="17" id="KW-1185">Reference proteome</keyword>
<comment type="caution">
    <text evidence="16">The sequence shown here is derived from an EMBL/GenBank/DDBJ whole genome shotgun (WGS) entry which is preliminary data.</text>
</comment>
<keyword evidence="7" id="KW-0406">Ion transport</keyword>
<dbReference type="RefSeq" id="WP_176271851.1">
    <property type="nucleotide sequence ID" value="NZ_JABWTA010000001.1"/>
</dbReference>
<evidence type="ECO:0000256" key="8">
    <source>
        <dbReference type="ARBA" id="ARBA00023077"/>
    </source>
</evidence>
<evidence type="ECO:0000256" key="9">
    <source>
        <dbReference type="ARBA" id="ARBA00023136"/>
    </source>
</evidence>
<feature type="domain" description="TonB-dependent receptor plug" evidence="15">
    <location>
        <begin position="55"/>
        <end position="161"/>
    </location>
</feature>
<dbReference type="Pfam" id="PF07715">
    <property type="entry name" value="Plug"/>
    <property type="match status" value="1"/>
</dbReference>
<dbReference type="Gene3D" id="2.40.170.20">
    <property type="entry name" value="TonB-dependent receptor, beta-barrel domain"/>
    <property type="match status" value="2"/>
</dbReference>
<keyword evidence="4" id="KW-0410">Iron transport</keyword>
<keyword evidence="13" id="KW-0732">Signal</keyword>
<evidence type="ECO:0000256" key="5">
    <source>
        <dbReference type="ARBA" id="ARBA00022692"/>
    </source>
</evidence>
<evidence type="ECO:0000313" key="16">
    <source>
        <dbReference type="EMBL" id="NVE93487.1"/>
    </source>
</evidence>
<reference evidence="16 17" key="1">
    <citation type="submission" date="2020-06" db="EMBL/GenBank/DDBJ databases">
        <title>Altererythrobacter lutimaris sp. nov., a marine bacterium isolated from a tidal flat.</title>
        <authorList>
            <person name="Kim D."/>
            <person name="Yoo Y."/>
            <person name="Kim J.-J."/>
        </authorList>
    </citation>
    <scope>NUCLEOTIDE SEQUENCE [LARGE SCALE GENOMIC DNA]</scope>
    <source>
        <strain evidence="16 17">JGD-16</strain>
    </source>
</reference>
<feature type="chain" id="PRO_5032479179" evidence="13">
    <location>
        <begin position="28"/>
        <end position="805"/>
    </location>
</feature>
<comment type="similarity">
    <text evidence="11 12">Belongs to the TonB-dependent receptor family.</text>
</comment>
<protein>
    <submittedName>
        <fullName evidence="16">TonB-dependent receptor</fullName>
    </submittedName>
</protein>
<keyword evidence="5 11" id="KW-0812">Transmembrane</keyword>
<evidence type="ECO:0000256" key="7">
    <source>
        <dbReference type="ARBA" id="ARBA00023065"/>
    </source>
</evidence>
<gene>
    <name evidence="16" type="ORF">HUO12_01095</name>
</gene>
<keyword evidence="2 11" id="KW-0813">Transport</keyword>
<dbReference type="PANTHER" id="PTHR32552:SF81">
    <property type="entry name" value="TONB-DEPENDENT OUTER MEMBRANE RECEPTOR"/>
    <property type="match status" value="1"/>
</dbReference>
<comment type="subcellular location">
    <subcellularLocation>
        <location evidence="1 11">Cell outer membrane</location>
        <topology evidence="1 11">Multi-pass membrane protein</topology>
    </subcellularLocation>
</comment>
<dbReference type="InterPro" id="IPR036942">
    <property type="entry name" value="Beta-barrel_TonB_sf"/>
</dbReference>
<organism evidence="16 17">
    <name type="scientific">Altererythrobacter lutimaris</name>
    <dbReference type="NCBI Taxonomy" id="2743979"/>
    <lineage>
        <taxon>Bacteria</taxon>
        <taxon>Pseudomonadati</taxon>
        <taxon>Pseudomonadota</taxon>
        <taxon>Alphaproteobacteria</taxon>
        <taxon>Sphingomonadales</taxon>
        <taxon>Erythrobacteraceae</taxon>
        <taxon>Altererythrobacter</taxon>
    </lineage>
</organism>
<feature type="domain" description="TonB-dependent receptor-like beta-barrel" evidence="14">
    <location>
        <begin position="347"/>
        <end position="767"/>
    </location>
</feature>
<keyword evidence="3 11" id="KW-1134">Transmembrane beta strand</keyword>
<evidence type="ECO:0000256" key="3">
    <source>
        <dbReference type="ARBA" id="ARBA00022452"/>
    </source>
</evidence>
<dbReference type="InterPro" id="IPR000531">
    <property type="entry name" value="Beta-barrel_TonB"/>
</dbReference>
<dbReference type="InterPro" id="IPR039426">
    <property type="entry name" value="TonB-dep_rcpt-like"/>
</dbReference>
<keyword evidence="16" id="KW-0675">Receptor</keyword>
<keyword evidence="8 12" id="KW-0798">TonB box</keyword>
<evidence type="ECO:0000259" key="15">
    <source>
        <dbReference type="Pfam" id="PF07715"/>
    </source>
</evidence>
<evidence type="ECO:0000256" key="10">
    <source>
        <dbReference type="ARBA" id="ARBA00023237"/>
    </source>
</evidence>
<evidence type="ECO:0000256" key="2">
    <source>
        <dbReference type="ARBA" id="ARBA00022448"/>
    </source>
</evidence>
<evidence type="ECO:0000256" key="13">
    <source>
        <dbReference type="SAM" id="SignalP"/>
    </source>
</evidence>
<evidence type="ECO:0000313" key="17">
    <source>
        <dbReference type="Proteomes" id="UP000546031"/>
    </source>
</evidence>
<dbReference type="PROSITE" id="PS52016">
    <property type="entry name" value="TONB_DEPENDENT_REC_3"/>
    <property type="match status" value="1"/>
</dbReference>
<dbReference type="AlphaFoldDB" id="A0A850H2V9"/>
<proteinExistence type="inferred from homology"/>
<evidence type="ECO:0000256" key="6">
    <source>
        <dbReference type="ARBA" id="ARBA00023004"/>
    </source>
</evidence>
<dbReference type="Pfam" id="PF00593">
    <property type="entry name" value="TonB_dep_Rec_b-barrel"/>
    <property type="match status" value="1"/>
</dbReference>
<dbReference type="PANTHER" id="PTHR32552">
    <property type="entry name" value="FERRICHROME IRON RECEPTOR-RELATED"/>
    <property type="match status" value="1"/>
</dbReference>
<dbReference type="Proteomes" id="UP000546031">
    <property type="component" value="Unassembled WGS sequence"/>
</dbReference>